<name>A0AAU7CQX6_9BACT</name>
<dbReference type="Pfam" id="PF00884">
    <property type="entry name" value="Sulfatase"/>
    <property type="match status" value="1"/>
</dbReference>
<keyword evidence="5" id="KW-0732">Signal</keyword>
<dbReference type="EMBL" id="CP155447">
    <property type="protein sequence ID" value="XBH07675.1"/>
    <property type="molecule type" value="Genomic_DNA"/>
</dbReference>
<protein>
    <submittedName>
        <fullName evidence="7">Arylsulfatase</fullName>
    </submittedName>
</protein>
<evidence type="ECO:0000256" key="3">
    <source>
        <dbReference type="ARBA" id="ARBA00022801"/>
    </source>
</evidence>
<evidence type="ECO:0000256" key="1">
    <source>
        <dbReference type="ARBA" id="ARBA00008779"/>
    </source>
</evidence>
<dbReference type="InterPro" id="IPR050738">
    <property type="entry name" value="Sulfatase"/>
</dbReference>
<keyword evidence="2" id="KW-0479">Metal-binding</keyword>
<feature type="chain" id="PRO_5043324603" evidence="5">
    <location>
        <begin position="24"/>
        <end position="592"/>
    </location>
</feature>
<evidence type="ECO:0000313" key="7">
    <source>
        <dbReference type="EMBL" id="XBH07675.1"/>
    </source>
</evidence>
<reference evidence="7" key="1">
    <citation type="submission" date="2024-05" db="EMBL/GenBank/DDBJ databases">
        <title>Planctomycetes of the genus Singulisphaera possess chitinolytic capabilities.</title>
        <authorList>
            <person name="Ivanova A."/>
        </authorList>
    </citation>
    <scope>NUCLEOTIDE SEQUENCE</scope>
    <source>
        <strain evidence="7">Ch08T</strain>
    </source>
</reference>
<dbReference type="SUPFAM" id="SSF53649">
    <property type="entry name" value="Alkaline phosphatase-like"/>
    <property type="match status" value="1"/>
</dbReference>
<accession>A0AAU7CQX6</accession>
<feature type="domain" description="Sulfatase N-terminal" evidence="6">
    <location>
        <begin position="26"/>
        <end position="333"/>
    </location>
</feature>
<keyword evidence="3" id="KW-0378">Hydrolase</keyword>
<dbReference type="RefSeq" id="WP_406700515.1">
    <property type="nucleotide sequence ID" value="NZ_CP155447.1"/>
</dbReference>
<evidence type="ECO:0000256" key="4">
    <source>
        <dbReference type="ARBA" id="ARBA00022837"/>
    </source>
</evidence>
<sequence length="592" mass="66270">MRFRTWFVLVALLLQITASVAAAKPPNVVVILSDDQGWGDLSVHGNVNLKTPHIDSLARDGALFERFYVCPVCAPTRAEFLTGRYHPRGGVRGVTSGGERLDLDERTIAETFKNAGYATGAFGKWHNGTQFPYHPNARGFNEYYGFTSGHWGEYFNPPLEHNGRPVLGKGYITDDLTDHAISFIRGCEDRPFFCYLPFNTPHSPMQVPDRFYDKFKSVNLKMRAQTPEREDLLMTRAALAMCENLDWNVGRVLKALEELSLDKNTIVVYFSDNGPNSWRWNGGMRGRKGSTDEGGVRSPLLIRWPGHIRPGTQVTKISAAIDLLPTLASLAGIPVKSDKPLDGIDVSSLLLGTPFEGQTDRLIFSHWNGNVSVRTQDYRLDATNRLYEMVRDPGQLHDATREHPEVASRLSQAVARWKAEVLTDLKKDDRPFPVGYREFPIAILPARDGRPHGNVRRSANAPNCSYFTNWTSVDDRITWDIDVNTGGRYEAVIQYTCATTDVGSELELSLNEHQFRGKVSEAYDPPLRGKEHDRVPRGGESYVKDFKPLSLGIVRLKPGRGLLTLRALSVPGQRIIDVRSVVLSLVEPDDPL</sequence>
<dbReference type="InterPro" id="IPR024607">
    <property type="entry name" value="Sulfatase_CS"/>
</dbReference>
<dbReference type="AlphaFoldDB" id="A0AAU7CQX6"/>
<dbReference type="PANTHER" id="PTHR42693">
    <property type="entry name" value="ARYLSULFATASE FAMILY MEMBER"/>
    <property type="match status" value="1"/>
</dbReference>
<dbReference type="GO" id="GO:0046872">
    <property type="term" value="F:metal ion binding"/>
    <property type="evidence" value="ECO:0007669"/>
    <property type="project" value="UniProtKB-KW"/>
</dbReference>
<comment type="similarity">
    <text evidence="1">Belongs to the sulfatase family.</text>
</comment>
<dbReference type="Gene3D" id="3.40.720.10">
    <property type="entry name" value="Alkaline Phosphatase, subunit A"/>
    <property type="match status" value="1"/>
</dbReference>
<keyword evidence="4" id="KW-0106">Calcium</keyword>
<feature type="signal peptide" evidence="5">
    <location>
        <begin position="1"/>
        <end position="23"/>
    </location>
</feature>
<dbReference type="PROSITE" id="PS00523">
    <property type="entry name" value="SULFATASE_1"/>
    <property type="match status" value="1"/>
</dbReference>
<dbReference type="GO" id="GO:0004065">
    <property type="term" value="F:arylsulfatase activity"/>
    <property type="evidence" value="ECO:0007669"/>
    <property type="project" value="TreeGrafter"/>
</dbReference>
<gene>
    <name evidence="7" type="ORF">V5E97_17045</name>
</gene>
<dbReference type="CDD" id="cd02795">
    <property type="entry name" value="CBM6-CBM35-CBM36_like"/>
    <property type="match status" value="1"/>
</dbReference>
<proteinExistence type="inferred from homology"/>
<evidence type="ECO:0000256" key="5">
    <source>
        <dbReference type="SAM" id="SignalP"/>
    </source>
</evidence>
<dbReference type="CDD" id="cd16146">
    <property type="entry name" value="ARS_like"/>
    <property type="match status" value="1"/>
</dbReference>
<evidence type="ECO:0000256" key="2">
    <source>
        <dbReference type="ARBA" id="ARBA00022723"/>
    </source>
</evidence>
<organism evidence="7">
    <name type="scientific">Singulisphaera sp. Ch08</name>
    <dbReference type="NCBI Taxonomy" id="3120278"/>
    <lineage>
        <taxon>Bacteria</taxon>
        <taxon>Pseudomonadati</taxon>
        <taxon>Planctomycetota</taxon>
        <taxon>Planctomycetia</taxon>
        <taxon>Isosphaerales</taxon>
        <taxon>Isosphaeraceae</taxon>
        <taxon>Singulisphaera</taxon>
    </lineage>
</organism>
<dbReference type="InterPro" id="IPR000917">
    <property type="entry name" value="Sulfatase_N"/>
</dbReference>
<evidence type="ECO:0000259" key="6">
    <source>
        <dbReference type="Pfam" id="PF00884"/>
    </source>
</evidence>
<dbReference type="PANTHER" id="PTHR42693:SF53">
    <property type="entry name" value="ENDO-4-O-SULFATASE"/>
    <property type="match status" value="1"/>
</dbReference>
<dbReference type="InterPro" id="IPR017850">
    <property type="entry name" value="Alkaline_phosphatase_core_sf"/>
</dbReference>